<accession>A0ABW4BAD2</accession>
<protein>
    <submittedName>
        <fullName evidence="6">CvpA family protein</fullName>
    </submittedName>
</protein>
<comment type="caution">
    <text evidence="6">The sequence shown here is derived from an EMBL/GenBank/DDBJ whole genome shotgun (WGS) entry which is preliminary data.</text>
</comment>
<dbReference type="PANTHER" id="PTHR37306:SF1">
    <property type="entry name" value="COLICIN V PRODUCTION PROTEIN"/>
    <property type="match status" value="1"/>
</dbReference>
<proteinExistence type="predicted"/>
<evidence type="ECO:0000313" key="6">
    <source>
        <dbReference type="EMBL" id="MFD1393220.1"/>
    </source>
</evidence>
<organism evidence="6 7">
    <name type="scientific">Lacticaseibacillus jixianensis</name>
    <dbReference type="NCBI Taxonomy" id="2486012"/>
    <lineage>
        <taxon>Bacteria</taxon>
        <taxon>Bacillati</taxon>
        <taxon>Bacillota</taxon>
        <taxon>Bacilli</taxon>
        <taxon>Lactobacillales</taxon>
        <taxon>Lactobacillaceae</taxon>
        <taxon>Lacticaseibacillus</taxon>
    </lineage>
</organism>
<reference evidence="7" key="1">
    <citation type="journal article" date="2019" name="Int. J. Syst. Evol. Microbiol.">
        <title>The Global Catalogue of Microorganisms (GCM) 10K type strain sequencing project: providing services to taxonomists for standard genome sequencing and annotation.</title>
        <authorList>
            <consortium name="The Broad Institute Genomics Platform"/>
            <consortium name="The Broad Institute Genome Sequencing Center for Infectious Disease"/>
            <person name="Wu L."/>
            <person name="Ma J."/>
        </authorList>
    </citation>
    <scope>NUCLEOTIDE SEQUENCE [LARGE SCALE GENOMIC DNA]</scope>
    <source>
        <strain evidence="7">CCM 8911</strain>
    </source>
</reference>
<keyword evidence="3 5" id="KW-1133">Transmembrane helix</keyword>
<evidence type="ECO:0000313" key="7">
    <source>
        <dbReference type="Proteomes" id="UP001597249"/>
    </source>
</evidence>
<gene>
    <name evidence="6" type="ORF">ACFQ3L_06500</name>
</gene>
<evidence type="ECO:0000256" key="4">
    <source>
        <dbReference type="ARBA" id="ARBA00023136"/>
    </source>
</evidence>
<name>A0ABW4BAD2_9LACO</name>
<dbReference type="Pfam" id="PF02674">
    <property type="entry name" value="Colicin_V"/>
    <property type="match status" value="1"/>
</dbReference>
<keyword evidence="2 5" id="KW-0812">Transmembrane</keyword>
<evidence type="ECO:0000256" key="5">
    <source>
        <dbReference type="SAM" id="Phobius"/>
    </source>
</evidence>
<dbReference type="PANTHER" id="PTHR37306">
    <property type="entry name" value="COLICIN V PRODUCTION PROTEIN"/>
    <property type="match status" value="1"/>
</dbReference>
<keyword evidence="7" id="KW-1185">Reference proteome</keyword>
<feature type="transmembrane region" description="Helical" evidence="5">
    <location>
        <begin position="125"/>
        <end position="147"/>
    </location>
</feature>
<keyword evidence="4 5" id="KW-0472">Membrane</keyword>
<dbReference type="RefSeq" id="WP_125585673.1">
    <property type="nucleotide sequence ID" value="NZ_JBHTMO010000019.1"/>
</dbReference>
<feature type="transmembrane region" description="Helical" evidence="5">
    <location>
        <begin position="84"/>
        <end position="105"/>
    </location>
</feature>
<dbReference type="EMBL" id="JBHTMO010000019">
    <property type="protein sequence ID" value="MFD1393220.1"/>
    <property type="molecule type" value="Genomic_DNA"/>
</dbReference>
<evidence type="ECO:0000256" key="3">
    <source>
        <dbReference type="ARBA" id="ARBA00022989"/>
    </source>
</evidence>
<evidence type="ECO:0000256" key="2">
    <source>
        <dbReference type="ARBA" id="ARBA00022692"/>
    </source>
</evidence>
<feature type="transmembrane region" description="Helical" evidence="5">
    <location>
        <begin position="26"/>
        <end position="43"/>
    </location>
</feature>
<sequence length="176" mass="19528">MLSLAIIAVLAYFFYAGAERGLWLQLVHVGGYLLSLVVATLLYRPVGQALSLWVPYPSATQSSRFVFFSNQVGLTLDSAFYRGIGFLLVLAAGWLLTRFAALWVHDLKYRGADQASLITGGVLNLVMGYIFIFMMLYVVALIPLAGLQDMLANSFMARTIVRYSIGLTNWVTAMWL</sequence>
<evidence type="ECO:0000256" key="1">
    <source>
        <dbReference type="ARBA" id="ARBA00004141"/>
    </source>
</evidence>
<comment type="subcellular location">
    <subcellularLocation>
        <location evidence="1">Membrane</location>
        <topology evidence="1">Multi-pass membrane protein</topology>
    </subcellularLocation>
</comment>
<dbReference type="InterPro" id="IPR003825">
    <property type="entry name" value="Colicin-V_CvpA"/>
</dbReference>
<dbReference type="Proteomes" id="UP001597249">
    <property type="component" value="Unassembled WGS sequence"/>
</dbReference>